<reference evidence="1" key="1">
    <citation type="submission" date="2018-05" db="EMBL/GenBank/DDBJ databases">
        <authorList>
            <person name="Lanie J.A."/>
            <person name="Ng W.-L."/>
            <person name="Kazmierczak K.M."/>
            <person name="Andrzejewski T.M."/>
            <person name="Davidsen T.M."/>
            <person name="Wayne K.J."/>
            <person name="Tettelin H."/>
            <person name="Glass J.I."/>
            <person name="Rusch D."/>
            <person name="Podicherti R."/>
            <person name="Tsui H.-C.T."/>
            <person name="Winkler M.E."/>
        </authorList>
    </citation>
    <scope>NUCLEOTIDE SEQUENCE</scope>
</reference>
<proteinExistence type="predicted"/>
<protein>
    <submittedName>
        <fullName evidence="1">Uncharacterized protein</fullName>
    </submittedName>
</protein>
<name>A0A383CQY3_9ZZZZ</name>
<dbReference type="AlphaFoldDB" id="A0A383CQY3"/>
<feature type="non-terminal residue" evidence="1">
    <location>
        <position position="1"/>
    </location>
</feature>
<organism evidence="1">
    <name type="scientific">marine metagenome</name>
    <dbReference type="NCBI Taxonomy" id="408172"/>
    <lineage>
        <taxon>unclassified sequences</taxon>
        <taxon>metagenomes</taxon>
        <taxon>ecological metagenomes</taxon>
    </lineage>
</organism>
<accession>A0A383CQY3</accession>
<gene>
    <name evidence="1" type="ORF">METZ01_LOCUS487466</name>
</gene>
<feature type="non-terminal residue" evidence="1">
    <location>
        <position position="28"/>
    </location>
</feature>
<sequence length="28" mass="3140">MTNSWKTLFDQAGALYLESLAKQIAHSD</sequence>
<evidence type="ECO:0000313" key="1">
    <source>
        <dbReference type="EMBL" id="SVE34612.1"/>
    </source>
</evidence>
<dbReference type="EMBL" id="UINC01210933">
    <property type="protein sequence ID" value="SVE34612.1"/>
    <property type="molecule type" value="Genomic_DNA"/>
</dbReference>